<keyword evidence="1" id="KW-0472">Membrane</keyword>
<sequence>MENINESYPIPLLLLIIFSLVFFQFLILRKIGAFKSSFSSPRTSIQRIILVAGLIIPLFFGLSIDNTDAEWSTNRYENEISKAGIYSFFAAFRNNELSYTDFYRTQDLDVSFSLLKEELKTNNDTLFSEEKYDITERGWCGLQLRLSQHRSVLPDRNALRNPQRQLGVPRSDESAINVHCML</sequence>
<reference evidence="2 3" key="1">
    <citation type="submission" date="2020-02" db="EMBL/GenBank/DDBJ databases">
        <title>Genome sequencing for Draconibacterium sp. strain M1.</title>
        <authorList>
            <person name="Park S.-J."/>
        </authorList>
    </citation>
    <scope>NUCLEOTIDE SEQUENCE [LARGE SCALE GENOMIC DNA]</scope>
    <source>
        <strain evidence="2 3">M1</strain>
    </source>
</reference>
<dbReference type="RefSeq" id="WP_163348645.1">
    <property type="nucleotide sequence ID" value="NZ_CP048409.1"/>
</dbReference>
<dbReference type="Proteomes" id="UP000474630">
    <property type="component" value="Chromosome"/>
</dbReference>
<dbReference type="AlphaFoldDB" id="A0A6C0RI14"/>
<feature type="transmembrane region" description="Helical" evidence="1">
    <location>
        <begin position="48"/>
        <end position="64"/>
    </location>
</feature>
<dbReference type="EMBL" id="CP048409">
    <property type="protein sequence ID" value="QIA09676.1"/>
    <property type="molecule type" value="Genomic_DNA"/>
</dbReference>
<keyword evidence="1" id="KW-1133">Transmembrane helix</keyword>
<feature type="transmembrane region" description="Helical" evidence="1">
    <location>
        <begin position="12"/>
        <end position="28"/>
    </location>
</feature>
<gene>
    <name evidence="2" type="ORF">G0Q07_19075</name>
</gene>
<name>A0A6C0RI14_9BACT</name>
<evidence type="ECO:0000313" key="3">
    <source>
        <dbReference type="Proteomes" id="UP000474630"/>
    </source>
</evidence>
<keyword evidence="1" id="KW-0812">Transmembrane</keyword>
<protein>
    <submittedName>
        <fullName evidence="2">Uncharacterized protein</fullName>
    </submittedName>
</protein>
<dbReference type="KEGG" id="drc:G0Q07_19075"/>
<keyword evidence="3" id="KW-1185">Reference proteome</keyword>
<organism evidence="2 3">
    <name type="scientific">Draconibacterium halophilum</name>
    <dbReference type="NCBI Taxonomy" id="2706887"/>
    <lineage>
        <taxon>Bacteria</taxon>
        <taxon>Pseudomonadati</taxon>
        <taxon>Bacteroidota</taxon>
        <taxon>Bacteroidia</taxon>
        <taxon>Marinilabiliales</taxon>
        <taxon>Prolixibacteraceae</taxon>
        <taxon>Draconibacterium</taxon>
    </lineage>
</organism>
<accession>A0A6C0RI14</accession>
<evidence type="ECO:0000313" key="2">
    <source>
        <dbReference type="EMBL" id="QIA09676.1"/>
    </source>
</evidence>
<proteinExistence type="predicted"/>
<evidence type="ECO:0000256" key="1">
    <source>
        <dbReference type="SAM" id="Phobius"/>
    </source>
</evidence>